<dbReference type="SUPFAM" id="SSF57716">
    <property type="entry name" value="Glucocorticoid receptor-like (DNA-binding domain)"/>
    <property type="match status" value="1"/>
</dbReference>
<name>A0AAV0XAP4_9HEMI</name>
<gene>
    <name evidence="6" type="ORF">MEUPH1_LOCUS19502</name>
</gene>
<keyword evidence="7" id="KW-1185">Reference proteome</keyword>
<organism evidence="6 7">
    <name type="scientific">Macrosiphum euphorbiae</name>
    <name type="common">potato aphid</name>
    <dbReference type="NCBI Taxonomy" id="13131"/>
    <lineage>
        <taxon>Eukaryota</taxon>
        <taxon>Metazoa</taxon>
        <taxon>Ecdysozoa</taxon>
        <taxon>Arthropoda</taxon>
        <taxon>Hexapoda</taxon>
        <taxon>Insecta</taxon>
        <taxon>Pterygota</taxon>
        <taxon>Neoptera</taxon>
        <taxon>Paraneoptera</taxon>
        <taxon>Hemiptera</taxon>
        <taxon>Sternorrhyncha</taxon>
        <taxon>Aphidomorpha</taxon>
        <taxon>Aphidoidea</taxon>
        <taxon>Aphididae</taxon>
        <taxon>Macrosiphini</taxon>
        <taxon>Macrosiphum</taxon>
    </lineage>
</organism>
<evidence type="ECO:0000256" key="2">
    <source>
        <dbReference type="ARBA" id="ARBA00022771"/>
    </source>
</evidence>
<dbReference type="GO" id="GO:0003677">
    <property type="term" value="F:DNA binding"/>
    <property type="evidence" value="ECO:0007669"/>
    <property type="project" value="UniProtKB-KW"/>
</dbReference>
<evidence type="ECO:0000259" key="5">
    <source>
        <dbReference type="Pfam" id="PF05485"/>
    </source>
</evidence>
<dbReference type="AlphaFoldDB" id="A0AAV0XAP4"/>
<evidence type="ECO:0000313" key="7">
    <source>
        <dbReference type="Proteomes" id="UP001160148"/>
    </source>
</evidence>
<protein>
    <recommendedName>
        <fullName evidence="5">THAP-type domain-containing protein</fullName>
    </recommendedName>
</protein>
<evidence type="ECO:0000313" key="6">
    <source>
        <dbReference type="EMBL" id="CAI6364707.1"/>
    </source>
</evidence>
<dbReference type="GO" id="GO:0008270">
    <property type="term" value="F:zinc ion binding"/>
    <property type="evidence" value="ECO:0007669"/>
    <property type="project" value="UniProtKB-KW"/>
</dbReference>
<dbReference type="Proteomes" id="UP001160148">
    <property type="component" value="Unassembled WGS sequence"/>
</dbReference>
<dbReference type="InterPro" id="IPR006612">
    <property type="entry name" value="THAP_Znf"/>
</dbReference>
<comment type="caution">
    <text evidence="6">The sequence shown here is derived from an EMBL/GenBank/DDBJ whole genome shotgun (WGS) entry which is preliminary data.</text>
</comment>
<feature type="domain" description="THAP-type" evidence="5">
    <location>
        <begin position="10"/>
        <end position="74"/>
    </location>
</feature>
<keyword evidence="3" id="KW-0862">Zinc</keyword>
<proteinExistence type="predicted"/>
<dbReference type="EMBL" id="CARXXK010000004">
    <property type="protein sequence ID" value="CAI6364707.1"/>
    <property type="molecule type" value="Genomic_DNA"/>
</dbReference>
<evidence type="ECO:0000256" key="3">
    <source>
        <dbReference type="ARBA" id="ARBA00022833"/>
    </source>
</evidence>
<evidence type="ECO:0000256" key="1">
    <source>
        <dbReference type="ARBA" id="ARBA00022723"/>
    </source>
</evidence>
<keyword evidence="2" id="KW-0863">Zinc-finger</keyword>
<keyword evidence="4" id="KW-0238">DNA-binding</keyword>
<sequence>MKVLKLFILQDLLSVWNNKIQRKDRNLSIKDVVCGLHFKEDDFLKYECKMPDGSIKYIERIRPALRENAIPTIFLGLPERFSNVGTKRPAPKNRQEIKKRVCNASTSDLDEIKIVQEPKFTE</sequence>
<dbReference type="Pfam" id="PF05485">
    <property type="entry name" value="THAP"/>
    <property type="match status" value="1"/>
</dbReference>
<reference evidence="6 7" key="1">
    <citation type="submission" date="2023-01" db="EMBL/GenBank/DDBJ databases">
        <authorList>
            <person name="Whitehead M."/>
        </authorList>
    </citation>
    <scope>NUCLEOTIDE SEQUENCE [LARGE SCALE GENOMIC DNA]</scope>
</reference>
<keyword evidence="1" id="KW-0479">Metal-binding</keyword>
<accession>A0AAV0XAP4</accession>
<evidence type="ECO:0000256" key="4">
    <source>
        <dbReference type="ARBA" id="ARBA00023125"/>
    </source>
</evidence>